<sequence>MARSQDPIDRRSLDAFGPDKRAFLLDQRDHGTVCFIHVNKCGGSSIEAALGIPKIHDTAQQRIAKIGRPAWDRIWSFATTRHPYARVCSLYQFRLKRNISDIASDGIGLEEWVRRAIGDKEPRFYNIPLMFAPCTAWLTGDHGDILVDAVFDISEIARHWPEIARRAGVTSRLDWHNTTGRYDAGSAATELGLAARRLVDTHFAADFERFGYRPA</sequence>
<evidence type="ECO:0000313" key="1">
    <source>
        <dbReference type="EMBL" id="MDQ2088784.1"/>
    </source>
</evidence>
<gene>
    <name evidence="1" type="ORF">NO357_02565</name>
</gene>
<reference evidence="1" key="2">
    <citation type="submission" date="2023-02" db="EMBL/GenBank/DDBJ databases">
        <title>'Rhodoalgimonas zhirmunskyi' gen. nov., isolated from a red alga.</title>
        <authorList>
            <person name="Nedashkovskaya O.I."/>
            <person name="Otstavnykh N.Y."/>
            <person name="Bystritskaya E.P."/>
            <person name="Balabanova L.A."/>
            <person name="Isaeva M.P."/>
        </authorList>
    </citation>
    <scope>NUCLEOTIDE SEQUENCE</scope>
    <source>
        <strain evidence="1">KCTC 52189</strain>
    </source>
</reference>
<dbReference type="RefSeq" id="WP_306734047.1">
    <property type="nucleotide sequence ID" value="NZ_JANHAX010000001.1"/>
</dbReference>
<organism evidence="1 2">
    <name type="scientific">Marimonas arenosa</name>
    <dbReference type="NCBI Taxonomy" id="1795305"/>
    <lineage>
        <taxon>Bacteria</taxon>
        <taxon>Pseudomonadati</taxon>
        <taxon>Pseudomonadota</taxon>
        <taxon>Alphaproteobacteria</taxon>
        <taxon>Rhodobacterales</taxon>
        <taxon>Paracoccaceae</taxon>
        <taxon>Marimonas</taxon>
    </lineage>
</organism>
<evidence type="ECO:0000313" key="2">
    <source>
        <dbReference type="Proteomes" id="UP001226762"/>
    </source>
</evidence>
<dbReference type="AlphaFoldDB" id="A0AAE3W9X4"/>
<proteinExistence type="predicted"/>
<keyword evidence="2" id="KW-1185">Reference proteome</keyword>
<comment type="caution">
    <text evidence="1">The sequence shown here is derived from an EMBL/GenBank/DDBJ whole genome shotgun (WGS) entry which is preliminary data.</text>
</comment>
<dbReference type="Proteomes" id="UP001226762">
    <property type="component" value="Unassembled WGS sequence"/>
</dbReference>
<name>A0AAE3W9X4_9RHOB</name>
<dbReference type="EMBL" id="JANHAX010000001">
    <property type="protein sequence ID" value="MDQ2088784.1"/>
    <property type="molecule type" value="Genomic_DNA"/>
</dbReference>
<protein>
    <submittedName>
        <fullName evidence="1">Sulfotransferase family 2 domain-containing protein</fullName>
    </submittedName>
</protein>
<reference evidence="1" key="1">
    <citation type="submission" date="2022-07" db="EMBL/GenBank/DDBJ databases">
        <authorList>
            <person name="Otstavnykh N."/>
            <person name="Isaeva M."/>
            <person name="Bystritskaya E."/>
        </authorList>
    </citation>
    <scope>NUCLEOTIDE SEQUENCE</scope>
    <source>
        <strain evidence="1">KCTC 52189</strain>
    </source>
</reference>
<accession>A0AAE3W9X4</accession>